<protein>
    <submittedName>
        <fullName evidence="4">Integrase core domain protein</fullName>
    </submittedName>
</protein>
<dbReference type="Proteomes" id="UP000006035">
    <property type="component" value="Unassembled WGS sequence"/>
</dbReference>
<name>A0ABP2L7R6_9LACO</name>
<dbReference type="Pfam" id="PF00665">
    <property type="entry name" value="rve"/>
    <property type="match status" value="1"/>
</dbReference>
<dbReference type="EMBL" id="AFTL01000018">
    <property type="protein sequence ID" value="EGS36301.1"/>
    <property type="molecule type" value="Genomic_DNA"/>
</dbReference>
<sequence length="230" mass="27575">PVTDELHRRGIKVNHKRVSRLMRENGLSSQMYNRQTRKYDSSIGPQGKKAKNRLHRRFKTERPYQKMATDVSEYRYDNMSQDERVYLSPIKDLCSGEIVSYNIGDHPTTDFVMKPLIELIHKRPNLNYRMTVHSDQGIQYQTNAWRQTLKKNHIFQSMSRRATCLDNAPMESFFHTMKVEMYYGHHYQTKQELVKAMEEWIEYYNRNRIRHILKGKTPIEYRNLALEKVA</sequence>
<comment type="caution">
    <text evidence="4">The sequence shown here is derived from an EMBL/GenBank/DDBJ whole genome shotgun (WGS) entry which is preliminary data.</text>
</comment>
<gene>
    <name evidence="4" type="ORF">HMPREF9102_2088</name>
</gene>
<dbReference type="InterPro" id="IPR025948">
    <property type="entry name" value="HTH-like_dom"/>
</dbReference>
<dbReference type="InterPro" id="IPR012337">
    <property type="entry name" value="RNaseH-like_sf"/>
</dbReference>
<accession>A0ABP2L7R6</accession>
<feature type="region of interest" description="Disordered" evidence="2">
    <location>
        <begin position="31"/>
        <end position="50"/>
    </location>
</feature>
<evidence type="ECO:0000313" key="4">
    <source>
        <dbReference type="EMBL" id="EGS36301.1"/>
    </source>
</evidence>
<evidence type="ECO:0000313" key="5">
    <source>
        <dbReference type="Proteomes" id="UP000006035"/>
    </source>
</evidence>
<dbReference type="NCBIfam" id="NF033516">
    <property type="entry name" value="transpos_IS3"/>
    <property type="match status" value="1"/>
</dbReference>
<dbReference type="SUPFAM" id="SSF53098">
    <property type="entry name" value="Ribonuclease H-like"/>
    <property type="match status" value="1"/>
</dbReference>
<dbReference type="PANTHER" id="PTHR46889:SF4">
    <property type="entry name" value="TRANSPOSASE INSO FOR INSERTION SEQUENCE ELEMENT IS911B-RELATED"/>
    <property type="match status" value="1"/>
</dbReference>
<proteinExistence type="predicted"/>
<evidence type="ECO:0000256" key="1">
    <source>
        <dbReference type="ARBA" id="ARBA00002286"/>
    </source>
</evidence>
<organism evidence="4 5">
    <name type="scientific">Limosilactobacillus oris F0423</name>
    <dbReference type="NCBI Taxonomy" id="944562"/>
    <lineage>
        <taxon>Bacteria</taxon>
        <taxon>Bacillati</taxon>
        <taxon>Bacillota</taxon>
        <taxon>Bacilli</taxon>
        <taxon>Lactobacillales</taxon>
        <taxon>Lactobacillaceae</taxon>
        <taxon>Limosilactobacillus</taxon>
    </lineage>
</organism>
<dbReference type="InterPro" id="IPR048020">
    <property type="entry name" value="Transpos_IS3"/>
</dbReference>
<dbReference type="PANTHER" id="PTHR46889">
    <property type="entry name" value="TRANSPOSASE INSF FOR INSERTION SEQUENCE IS3B-RELATED"/>
    <property type="match status" value="1"/>
</dbReference>
<dbReference type="PROSITE" id="PS50994">
    <property type="entry name" value="INTEGRASE"/>
    <property type="match status" value="1"/>
</dbReference>
<dbReference type="Pfam" id="PF13276">
    <property type="entry name" value="HTH_21"/>
    <property type="match status" value="1"/>
</dbReference>
<dbReference type="InterPro" id="IPR050900">
    <property type="entry name" value="Transposase_IS3/IS150/IS904"/>
</dbReference>
<dbReference type="InterPro" id="IPR001584">
    <property type="entry name" value="Integrase_cat-core"/>
</dbReference>
<dbReference type="Gene3D" id="3.30.420.10">
    <property type="entry name" value="Ribonuclease H-like superfamily/Ribonuclease H"/>
    <property type="match status" value="1"/>
</dbReference>
<feature type="non-terminal residue" evidence="4">
    <location>
        <position position="1"/>
    </location>
</feature>
<keyword evidence="5" id="KW-1185">Reference proteome</keyword>
<reference evidence="4 5" key="1">
    <citation type="submission" date="2011-05" db="EMBL/GenBank/DDBJ databases">
        <authorList>
            <person name="Durkin A.S."/>
            <person name="Kim M."/>
            <person name="Radune D."/>
            <person name="Hostetler J."/>
            <person name="Torralba M."/>
            <person name="Gillis M."/>
            <person name="Methe B."/>
            <person name="Sutton G."/>
            <person name="Nelson K.E."/>
        </authorList>
    </citation>
    <scope>NUCLEOTIDE SEQUENCE [LARGE SCALE GENOMIC DNA]</scope>
    <source>
        <strain evidence="4 5">F0423</strain>
    </source>
</reference>
<dbReference type="Pfam" id="PF13333">
    <property type="entry name" value="rve_2"/>
    <property type="match status" value="1"/>
</dbReference>
<comment type="function">
    <text evidence="1">Involved in the transposition of the insertion sequence.</text>
</comment>
<evidence type="ECO:0000259" key="3">
    <source>
        <dbReference type="PROSITE" id="PS50994"/>
    </source>
</evidence>
<dbReference type="InterPro" id="IPR036397">
    <property type="entry name" value="RNaseH_sf"/>
</dbReference>
<evidence type="ECO:0000256" key="2">
    <source>
        <dbReference type="SAM" id="MobiDB-lite"/>
    </source>
</evidence>
<feature type="domain" description="Integrase catalytic" evidence="3">
    <location>
        <begin position="59"/>
        <end position="226"/>
    </location>
</feature>
<dbReference type="RefSeq" id="WP_003715871.1">
    <property type="nucleotide sequence ID" value="NZ_AFTL01000018.1"/>
</dbReference>